<comment type="subunit">
    <text evidence="3">Homodimer.</text>
</comment>
<evidence type="ECO:0000313" key="4">
    <source>
        <dbReference type="EMBL" id="TFU97214.1"/>
    </source>
</evidence>
<dbReference type="CDD" id="cd00311">
    <property type="entry name" value="TIM"/>
    <property type="match status" value="1"/>
</dbReference>
<dbReference type="UniPathway" id="UPA00109">
    <property type="reaction ID" value="UER00189"/>
</dbReference>
<dbReference type="OrthoDB" id="9809429at2"/>
<dbReference type="GO" id="GO:0005829">
    <property type="term" value="C:cytosol"/>
    <property type="evidence" value="ECO:0007669"/>
    <property type="project" value="TreeGrafter"/>
</dbReference>
<dbReference type="RefSeq" id="WP_135182479.1">
    <property type="nucleotide sequence ID" value="NZ_JADGKZ010000014.1"/>
</dbReference>
<keyword evidence="3" id="KW-0324">Glycolysis</keyword>
<dbReference type="GO" id="GO:0019563">
    <property type="term" value="P:glycerol catabolic process"/>
    <property type="evidence" value="ECO:0007669"/>
    <property type="project" value="TreeGrafter"/>
</dbReference>
<dbReference type="UniPathway" id="UPA00138"/>
<dbReference type="InterPro" id="IPR013785">
    <property type="entry name" value="Aldolase_TIM"/>
</dbReference>
<dbReference type="SUPFAM" id="SSF51351">
    <property type="entry name" value="Triosephosphate isomerase (TIM)"/>
    <property type="match status" value="1"/>
</dbReference>
<keyword evidence="2 3" id="KW-0413">Isomerase</keyword>
<dbReference type="GO" id="GO:0006096">
    <property type="term" value="P:glycolytic process"/>
    <property type="evidence" value="ECO:0007669"/>
    <property type="project" value="UniProtKB-UniPathway"/>
</dbReference>
<comment type="similarity">
    <text evidence="1 3">Belongs to the triosephosphate isomerase family.</text>
</comment>
<reference evidence="4 5" key="1">
    <citation type="submission" date="2019-03" db="EMBL/GenBank/DDBJ databases">
        <title>Diversity of the mouse oral microbiome.</title>
        <authorList>
            <person name="Joseph S."/>
            <person name="Aduse-Opoku J."/>
            <person name="Curtis M."/>
            <person name="Wade W."/>
            <person name="Hashim A."/>
        </authorList>
    </citation>
    <scope>NUCLEOTIDE SEQUENCE [LARGE SCALE GENOMIC DNA]</scope>
    <source>
        <strain evidence="4 5">WM131</strain>
    </source>
</reference>
<protein>
    <recommendedName>
        <fullName evidence="3">Triosephosphate isomerase</fullName>
        <ecNumber evidence="3">5.3.1.1</ecNumber>
    </recommendedName>
</protein>
<dbReference type="Proteomes" id="UP000297253">
    <property type="component" value="Unassembled WGS sequence"/>
</dbReference>
<dbReference type="EMBL" id="SPPD01000014">
    <property type="protein sequence ID" value="TFU97214.1"/>
    <property type="molecule type" value="Genomic_DNA"/>
</dbReference>
<gene>
    <name evidence="4" type="ORF">E4T82_08890</name>
</gene>
<dbReference type="EC" id="5.3.1.1" evidence="3"/>
<accession>A0A4Y9JBB7</accession>
<keyword evidence="3" id="KW-0963">Cytoplasm</keyword>
<comment type="pathway">
    <text evidence="3">Carbohydrate degradation; glycolysis; D-glyceraldehyde 3-phosphate from glycerone phosphate: step 1/1.</text>
</comment>
<dbReference type="PROSITE" id="PS51440">
    <property type="entry name" value="TIM_2"/>
    <property type="match status" value="1"/>
</dbReference>
<evidence type="ECO:0000256" key="2">
    <source>
        <dbReference type="ARBA" id="ARBA00023235"/>
    </source>
</evidence>
<comment type="caution">
    <text evidence="4">The sequence shown here is derived from an EMBL/GenBank/DDBJ whole genome shotgun (WGS) entry which is preliminary data.</text>
</comment>
<evidence type="ECO:0000256" key="3">
    <source>
        <dbReference type="RuleBase" id="RU363013"/>
    </source>
</evidence>
<keyword evidence="3" id="KW-0312">Gluconeogenesis</keyword>
<dbReference type="PANTHER" id="PTHR21139:SF42">
    <property type="entry name" value="TRIOSEPHOSPHATE ISOMERASE"/>
    <property type="match status" value="1"/>
</dbReference>
<evidence type="ECO:0000313" key="5">
    <source>
        <dbReference type="Proteomes" id="UP000297253"/>
    </source>
</evidence>
<dbReference type="STRING" id="1432788.BU202_03045"/>
<organism evidence="4 5">
    <name type="scientific">Streptococcus cuniculi</name>
    <dbReference type="NCBI Taxonomy" id="1432788"/>
    <lineage>
        <taxon>Bacteria</taxon>
        <taxon>Bacillati</taxon>
        <taxon>Bacillota</taxon>
        <taxon>Bacilli</taxon>
        <taxon>Lactobacillales</taxon>
        <taxon>Streptococcaceae</taxon>
        <taxon>Streptococcus</taxon>
    </lineage>
</organism>
<dbReference type="GO" id="GO:0006094">
    <property type="term" value="P:gluconeogenesis"/>
    <property type="evidence" value="ECO:0007669"/>
    <property type="project" value="UniProtKB-UniPathway"/>
</dbReference>
<dbReference type="Gene3D" id="3.20.20.70">
    <property type="entry name" value="Aldolase class I"/>
    <property type="match status" value="1"/>
</dbReference>
<name>A0A4Y9JBB7_9STRE</name>
<sequence length="268" mass="29939">MLEDRKNTRRPIVGLSQKNYRNTMALEKEYLAGFLQELESLADADVDLFYFPSLGVLHQTATMLRDGRVGYGAQNIAPIANGAMTGEFSIESLIDMGGSYVELGHAERRKYFGETDVLIHQKLQLAFEAGLTPVLCIGDSVRCTEEVRRDYFMQQLSTAVAGISSHDLKRLVIAYEPVWTIGQAEAADDAYVWASHRIIREILAGDYGTEVATSVRIIYGGSVSKENTKMLVKDENVDGVFVGRFGHNPHHFADIIRLVHQIKRQEGE</sequence>
<dbReference type="PANTHER" id="PTHR21139">
    <property type="entry name" value="TRIOSEPHOSPHATE ISOMERASE"/>
    <property type="match status" value="1"/>
</dbReference>
<comment type="subcellular location">
    <subcellularLocation>
        <location evidence="3">Cytoplasm</location>
    </subcellularLocation>
</comment>
<proteinExistence type="inferred from homology"/>
<dbReference type="GO" id="GO:0004807">
    <property type="term" value="F:triose-phosphate isomerase activity"/>
    <property type="evidence" value="ECO:0007669"/>
    <property type="project" value="UniProtKB-EC"/>
</dbReference>
<evidence type="ECO:0000256" key="1">
    <source>
        <dbReference type="ARBA" id="ARBA00007422"/>
    </source>
</evidence>
<dbReference type="GO" id="GO:0046166">
    <property type="term" value="P:glyceraldehyde-3-phosphate biosynthetic process"/>
    <property type="evidence" value="ECO:0007669"/>
    <property type="project" value="TreeGrafter"/>
</dbReference>
<dbReference type="AlphaFoldDB" id="A0A4Y9JBB7"/>
<comment type="pathway">
    <text evidence="3">Carbohydrate biosynthesis; gluconeogenesis.</text>
</comment>
<comment type="catalytic activity">
    <reaction evidence="3">
        <text>D-glyceraldehyde 3-phosphate = dihydroxyacetone phosphate</text>
        <dbReference type="Rhea" id="RHEA:18585"/>
        <dbReference type="ChEBI" id="CHEBI:57642"/>
        <dbReference type="ChEBI" id="CHEBI:59776"/>
        <dbReference type="EC" id="5.3.1.1"/>
    </reaction>
</comment>
<dbReference type="Pfam" id="PF00121">
    <property type="entry name" value="TIM"/>
    <property type="match status" value="1"/>
</dbReference>
<dbReference type="InterPro" id="IPR035990">
    <property type="entry name" value="TIM_sf"/>
</dbReference>
<dbReference type="InterPro" id="IPR000652">
    <property type="entry name" value="Triosephosphate_isomerase"/>
</dbReference>